<organism evidence="1 2">
    <name type="scientific">Acidovorax soli</name>
    <dbReference type="NCBI Taxonomy" id="592050"/>
    <lineage>
        <taxon>Bacteria</taxon>
        <taxon>Pseudomonadati</taxon>
        <taxon>Pseudomonadota</taxon>
        <taxon>Betaproteobacteria</taxon>
        <taxon>Burkholderiales</taxon>
        <taxon>Comamonadaceae</taxon>
        <taxon>Acidovorax</taxon>
    </lineage>
</organism>
<keyword evidence="2" id="KW-1185">Reference proteome</keyword>
<protein>
    <submittedName>
        <fullName evidence="1">Uncharacterized protein</fullName>
    </submittedName>
</protein>
<dbReference type="Proteomes" id="UP000575083">
    <property type="component" value="Unassembled WGS sequence"/>
</dbReference>
<evidence type="ECO:0000313" key="2">
    <source>
        <dbReference type="Proteomes" id="UP000575083"/>
    </source>
</evidence>
<reference evidence="1 2" key="1">
    <citation type="submission" date="2020-08" db="EMBL/GenBank/DDBJ databases">
        <title>Functional genomics of gut bacteria from endangered species of beetles.</title>
        <authorList>
            <person name="Carlos-Shanley C."/>
        </authorList>
    </citation>
    <scope>NUCLEOTIDE SEQUENCE [LARGE SCALE GENOMIC DNA]</scope>
    <source>
        <strain evidence="1 2">S00198</strain>
    </source>
</reference>
<accession>A0A7X0U8C6</accession>
<dbReference type="RefSeq" id="WP_184856485.1">
    <property type="nucleotide sequence ID" value="NZ_JACHLK010000002.1"/>
</dbReference>
<proteinExistence type="predicted"/>
<comment type="caution">
    <text evidence="1">The sequence shown here is derived from an EMBL/GenBank/DDBJ whole genome shotgun (WGS) entry which is preliminary data.</text>
</comment>
<dbReference type="EMBL" id="JACHLK010000002">
    <property type="protein sequence ID" value="MBB6559097.1"/>
    <property type="molecule type" value="Genomic_DNA"/>
</dbReference>
<dbReference type="AlphaFoldDB" id="A0A7X0U8C6"/>
<gene>
    <name evidence="1" type="ORF">HNP48_001761</name>
</gene>
<evidence type="ECO:0000313" key="1">
    <source>
        <dbReference type="EMBL" id="MBB6559097.1"/>
    </source>
</evidence>
<sequence>MEPAIHFHTRLFDVSLEPENPINPIRGHSLLEWLRTRVPAHLDMTDADAEDWGWYAHVSWEGRTYMVGAAANEGEDGKHEWVLSLTKHRSLKERVLGKAKMAGASDPCFGFFHGLIAQEPAFERVSVEGAT</sequence>
<name>A0A7X0U8C6_9BURK</name>